<dbReference type="InterPro" id="IPR016151">
    <property type="entry name" value="DNA_mismatch_repair_MutS_N"/>
</dbReference>
<evidence type="ECO:0000313" key="11">
    <source>
        <dbReference type="EMBL" id="SSX27009.1"/>
    </source>
</evidence>
<protein>
    <recommendedName>
        <fullName evidence="6">DNA mismatch repair protein</fullName>
    </recommendedName>
</protein>
<keyword evidence="5 6" id="KW-0238">DNA-binding</keyword>
<dbReference type="InterPro" id="IPR007861">
    <property type="entry name" value="DNA_mismatch_repair_MutS_clamp"/>
</dbReference>
<dbReference type="InterPro" id="IPR036187">
    <property type="entry name" value="DNA_mismatch_repair_MutS_sf"/>
</dbReference>
<evidence type="ECO:0000256" key="3">
    <source>
        <dbReference type="ARBA" id="ARBA00022763"/>
    </source>
</evidence>
<dbReference type="Gene3D" id="3.40.50.300">
    <property type="entry name" value="P-loop containing nucleotide triphosphate hydrolases"/>
    <property type="match status" value="1"/>
</dbReference>
<dbReference type="InterPro" id="IPR007695">
    <property type="entry name" value="DNA_mismatch_repair_MutS-lik_N"/>
</dbReference>
<comment type="similarity">
    <text evidence="1 6 7">Belongs to the DNA mismatch repair MutS family.</text>
</comment>
<dbReference type="FunFam" id="1.10.1420.10:FF:000005">
    <property type="entry name" value="DNA mismatch repair protein"/>
    <property type="match status" value="1"/>
</dbReference>
<organism evidence="11">
    <name type="scientific">Culicoides sonorensis</name>
    <name type="common">Biting midge</name>
    <dbReference type="NCBI Taxonomy" id="179676"/>
    <lineage>
        <taxon>Eukaryota</taxon>
        <taxon>Metazoa</taxon>
        <taxon>Ecdysozoa</taxon>
        <taxon>Arthropoda</taxon>
        <taxon>Hexapoda</taxon>
        <taxon>Insecta</taxon>
        <taxon>Pterygota</taxon>
        <taxon>Neoptera</taxon>
        <taxon>Endopterygota</taxon>
        <taxon>Diptera</taxon>
        <taxon>Nematocera</taxon>
        <taxon>Chironomoidea</taxon>
        <taxon>Ceratopogonidae</taxon>
        <taxon>Ceratopogoninae</taxon>
        <taxon>Culicoides</taxon>
        <taxon>Monoculicoides</taxon>
    </lineage>
</organism>
<feature type="region of interest" description="Disordered" evidence="9">
    <location>
        <begin position="62"/>
        <end position="169"/>
    </location>
</feature>
<dbReference type="InterPro" id="IPR000432">
    <property type="entry name" value="DNA_mismatch_repair_MutS_C"/>
</dbReference>
<feature type="region of interest" description="Disordered" evidence="9">
    <location>
        <begin position="23"/>
        <end position="42"/>
    </location>
</feature>
<dbReference type="Pfam" id="PF05192">
    <property type="entry name" value="MutS_III"/>
    <property type="match status" value="1"/>
</dbReference>
<dbReference type="SUPFAM" id="SSF48334">
    <property type="entry name" value="DNA repair protein MutS, domain III"/>
    <property type="match status" value="1"/>
</dbReference>
<reference evidence="11" key="1">
    <citation type="submission" date="2018-07" db="EMBL/GenBank/DDBJ databases">
        <authorList>
            <person name="Quirk P.G."/>
            <person name="Krulwich T.A."/>
        </authorList>
    </citation>
    <scope>NUCLEOTIDE SEQUENCE</scope>
</reference>
<dbReference type="FunFam" id="3.40.1170.10:FF:000002">
    <property type="entry name" value="DNA mismatch repair protein"/>
    <property type="match status" value="1"/>
</dbReference>
<dbReference type="AlphaFoldDB" id="A0A336MDM1"/>
<dbReference type="Pfam" id="PF01624">
    <property type="entry name" value="MutS_I"/>
    <property type="match status" value="1"/>
</dbReference>
<dbReference type="PANTHER" id="PTHR11361:SF148">
    <property type="entry name" value="DNA MISMATCH REPAIR PROTEIN MSH6"/>
    <property type="match status" value="1"/>
</dbReference>
<dbReference type="InterPro" id="IPR045076">
    <property type="entry name" value="MutS"/>
</dbReference>
<dbReference type="Gene3D" id="1.10.1420.10">
    <property type="match status" value="2"/>
</dbReference>
<dbReference type="VEuPathDB" id="VectorBase:CSON014089"/>
<dbReference type="OMA" id="TPMMAQY"/>
<comment type="function">
    <text evidence="6 7">Component of the post-replicative DNA mismatch repair system (MMR).</text>
</comment>
<dbReference type="GO" id="GO:0032301">
    <property type="term" value="C:MutSalpha complex"/>
    <property type="evidence" value="ECO:0007669"/>
    <property type="project" value="TreeGrafter"/>
</dbReference>
<dbReference type="SUPFAM" id="SSF55271">
    <property type="entry name" value="DNA repair protein MutS, domain I"/>
    <property type="match status" value="1"/>
</dbReference>
<dbReference type="GO" id="GO:0005524">
    <property type="term" value="F:ATP binding"/>
    <property type="evidence" value="ECO:0007669"/>
    <property type="project" value="UniProtKB-UniRule"/>
</dbReference>
<keyword evidence="4 6" id="KW-0067">ATP-binding</keyword>
<dbReference type="SMART" id="SM00533">
    <property type="entry name" value="MUTSd"/>
    <property type="match status" value="1"/>
</dbReference>
<dbReference type="InterPro" id="IPR007860">
    <property type="entry name" value="DNA_mmatch_repair_MutS_con_dom"/>
</dbReference>
<dbReference type="InterPro" id="IPR017261">
    <property type="entry name" value="DNA_mismatch_repair_MutS/MSH"/>
</dbReference>
<evidence type="ECO:0000256" key="8">
    <source>
        <dbReference type="SAM" id="Coils"/>
    </source>
</evidence>
<dbReference type="Pfam" id="PF00488">
    <property type="entry name" value="MutS_V"/>
    <property type="match status" value="1"/>
</dbReference>
<evidence type="ECO:0000256" key="5">
    <source>
        <dbReference type="ARBA" id="ARBA00023125"/>
    </source>
</evidence>
<dbReference type="InterPro" id="IPR027417">
    <property type="entry name" value="P-loop_NTPase"/>
</dbReference>
<dbReference type="SUPFAM" id="SSF52540">
    <property type="entry name" value="P-loop containing nucleoside triphosphate hydrolases"/>
    <property type="match status" value="1"/>
</dbReference>
<keyword evidence="6 7" id="KW-0234">DNA repair</keyword>
<dbReference type="GO" id="GO:0140664">
    <property type="term" value="F:ATP-dependent DNA damage sensor activity"/>
    <property type="evidence" value="ECO:0007669"/>
    <property type="project" value="InterPro"/>
</dbReference>
<dbReference type="GO" id="GO:0006298">
    <property type="term" value="P:mismatch repair"/>
    <property type="evidence" value="ECO:0007669"/>
    <property type="project" value="InterPro"/>
</dbReference>
<feature type="domain" description="DNA mismatch repair proteins mutS family" evidence="10">
    <location>
        <begin position="983"/>
        <end position="999"/>
    </location>
</feature>
<proteinExistence type="inferred from homology"/>
<dbReference type="Gene3D" id="3.30.420.110">
    <property type="entry name" value="MutS, connector domain"/>
    <property type="match status" value="1"/>
</dbReference>
<feature type="compositionally biased region" description="Low complexity" evidence="9">
    <location>
        <begin position="23"/>
        <end position="36"/>
    </location>
</feature>
<feature type="coiled-coil region" evidence="8">
    <location>
        <begin position="718"/>
        <end position="745"/>
    </location>
</feature>
<gene>
    <name evidence="11" type="primary">CSON014089</name>
</gene>
<evidence type="ECO:0000256" key="1">
    <source>
        <dbReference type="ARBA" id="ARBA00006271"/>
    </source>
</evidence>
<evidence type="ECO:0000256" key="9">
    <source>
        <dbReference type="SAM" id="MobiDB-lite"/>
    </source>
</evidence>
<name>A0A336MDM1_CULSO</name>
<dbReference type="GO" id="GO:0030983">
    <property type="term" value="F:mismatched DNA binding"/>
    <property type="evidence" value="ECO:0007669"/>
    <property type="project" value="UniProtKB-UniRule"/>
</dbReference>
<dbReference type="InterPro" id="IPR036678">
    <property type="entry name" value="MutS_con_dom_sf"/>
</dbReference>
<feature type="compositionally biased region" description="Basic and acidic residues" evidence="9">
    <location>
        <begin position="140"/>
        <end position="153"/>
    </location>
</feature>
<accession>A0A336MDM1</accession>
<keyword evidence="2 6" id="KW-0547">Nucleotide-binding</keyword>
<dbReference type="SMART" id="SM00534">
    <property type="entry name" value="MUTSac"/>
    <property type="match status" value="1"/>
</dbReference>
<dbReference type="InterPro" id="IPR007696">
    <property type="entry name" value="DNA_mismatch_repair_MutS_core"/>
</dbReference>
<evidence type="ECO:0000256" key="7">
    <source>
        <dbReference type="RuleBase" id="RU003756"/>
    </source>
</evidence>
<dbReference type="Pfam" id="PF05190">
    <property type="entry name" value="MutS_IV"/>
    <property type="match status" value="1"/>
</dbReference>
<sequence length="1131" mass="128898">MSKTPTNKNLNKSNTLFNYFKKSPATSSVSSPRSSAIEQDKNVLKNSENKLIQSENEVQIEAKRSLVNDPDFVLDNQESEEDEEISIRSKKRRRAIESDDDDHSETENIRPNKTATPSKKKEEKNESALFSGFEFSNSIKESHDIDPEHESGPAKKKPKTQKDQDSDNDGVENVIWEHEKVDFLKPQHIRDANKNRPGHPDYDSRTLYVPDHYLNSLTPAMRQWWVLKSQNFDTILFFKVGKFYELYHMDAGIGVQELGFTFMKGNFAHSGFPEQAFDKMATQLIEKGYKVARVEQTETQDQMAERIKSMNRPTKFDKVTRREICQVTELGTQVFTQQTALIDKAEPRIILSLNEKNEDKQTRYGICFLDTSICNIYLTEFADDQHCSRLLTLLAHYNPVLVLYEKTGVSQKTLGVIRTVLRNAKKELLAKDSQMLSAEKTLKILKENYYDANQGKQWPETLKILQNSDDTLGLTPSNDYALTLKSLGGILWYLQKSLIDQQVIDSANFLLYSPPDIEKEKSFKSTSTHLSQSKNMVLDAITLHNLRVFGEELSLYQTLDFCCTKFGKRLLHDWLCVPSNSKDVILQRQSAVKELLENGALLQEIRLVFVRIPDLERLLAVLHGFGNQKLGHPDTRAVLYCLQDYNKKKISDFVTTLNGFEAVLELPDLCHDAKSTKLKELTQFHPNGRLPDMKKSLRYFKDTFNFKEALETGSLAPNQGDDEEYDQVEIEIKKLQDEMKLYLKTQEHFFGCKVSYFGSDKKRFQIEVPEANAKKANSDYALESQKKGKGACKRFYTKETREFLKKMQQLEERRKNVMGDFARRIFEKFSKEFNLWKQMVHLVAELDVLVSLAEYARNQEIICVPEIVDNENILMLEESYHPSMNVNGEFIPNGIELGGQKAPLALLTGPNMGGKSTLMRQVGLLTVMVQIGALIPARSCKTSLVDRIFTRLGAQDDIIAGQSTFLVELSEASIILKHATNKSLVLLDELGRGTSTYDGNAIAGAVVNYLSEKRCRCLFSTHYHNLVDNFKNNPNVALGHMACMVENEDDEDVTQETVTFLYKYIDGPASKSYAFGAAKLAGMPVKIIRRAHELSKYVEKIALQRKLKSKILAKDFNGVSECIQKLKACII</sequence>
<evidence type="ECO:0000259" key="10">
    <source>
        <dbReference type="PROSITE" id="PS00486"/>
    </source>
</evidence>
<dbReference type="PIRSF" id="PIRSF037677">
    <property type="entry name" value="DNA_mis_repair_Msh6"/>
    <property type="match status" value="1"/>
</dbReference>
<dbReference type="PROSITE" id="PS00486">
    <property type="entry name" value="DNA_MISMATCH_REPAIR_2"/>
    <property type="match status" value="1"/>
</dbReference>
<dbReference type="Pfam" id="PF05188">
    <property type="entry name" value="MutS_II"/>
    <property type="match status" value="1"/>
</dbReference>
<evidence type="ECO:0000256" key="6">
    <source>
        <dbReference type="PIRNR" id="PIRNR037677"/>
    </source>
</evidence>
<keyword evidence="8" id="KW-0175">Coiled coil</keyword>
<dbReference type="EMBL" id="UFQT01000758">
    <property type="protein sequence ID" value="SSX27009.1"/>
    <property type="molecule type" value="Genomic_DNA"/>
</dbReference>
<dbReference type="PANTHER" id="PTHR11361">
    <property type="entry name" value="DNA MISMATCH REPAIR PROTEIN MUTS FAMILY MEMBER"/>
    <property type="match status" value="1"/>
</dbReference>
<evidence type="ECO:0000256" key="4">
    <source>
        <dbReference type="ARBA" id="ARBA00022840"/>
    </source>
</evidence>
<keyword evidence="3 6" id="KW-0227">DNA damage</keyword>
<evidence type="ECO:0000256" key="2">
    <source>
        <dbReference type="ARBA" id="ARBA00022741"/>
    </source>
</evidence>
<dbReference type="Gene3D" id="3.40.1170.10">
    <property type="entry name" value="DNA repair protein MutS, domain I"/>
    <property type="match status" value="1"/>
</dbReference>